<dbReference type="Gene3D" id="1.20.1560.10">
    <property type="entry name" value="ABC transporter type 1, transmembrane domain"/>
    <property type="match status" value="2"/>
</dbReference>
<evidence type="ECO:0000256" key="3">
    <source>
        <dbReference type="ARBA" id="ARBA00007577"/>
    </source>
</evidence>
<dbReference type="GO" id="GO:0012505">
    <property type="term" value="C:endomembrane system"/>
    <property type="evidence" value="ECO:0007669"/>
    <property type="project" value="UniProtKB-SubCell"/>
</dbReference>
<dbReference type="CDD" id="cd18578">
    <property type="entry name" value="ABC_6TM_Pgp_ABCB1_D2_like"/>
    <property type="match status" value="1"/>
</dbReference>
<dbReference type="OrthoDB" id="6500128at2759"/>
<evidence type="ECO:0000256" key="6">
    <source>
        <dbReference type="ARBA" id="ARBA00022737"/>
    </source>
</evidence>
<dbReference type="CDD" id="cd03249">
    <property type="entry name" value="ABC_MTABC3_MDL1_MDL2"/>
    <property type="match status" value="1"/>
</dbReference>
<dbReference type="SMART" id="SM00382">
    <property type="entry name" value="AAA"/>
    <property type="match status" value="2"/>
</dbReference>
<sequence length="1288" mass="140779">MSTAAEGGEKGEAEKGRKGEEKDDSGKEGEDGAKLSNFFRILSFGTSFDVFLMVLCLLTAIGAGAAMPAMFIIFGRLTNVFADYFIPGSTTTRAQFQNALNHNALYLVYIFIGKWVLGYISLLCVRISGMRISAALRLAYLKALFAQPISFVDKVSPGKVSTRITTSANTIQIGISQQLSLLVQAITFTVGAYILAFVKGALLTLVVSSCIPFILLTYGFTLPLYIKINKRTENIQEEASSLSFEIFNSIRVVIAFGAEERLHGHYASILDRAARNGQKAAPILGCMIAPMFFSNYASMVLAFWFGIRQFVHHHVGSVGSITVVLFSVIMAISQLGRITGPVMGIAKAATASAALFETIDTETPDTSGLRAPDVQPQADIIFENVSFVYPSRPDVAVLNNFTATFDSGKVTAIVGPSGSGKSTIVGLVERWYDLDQSSSDPPHETHERNVPEEKDIPEPASDGIRIGGVDLRDVDTKWWRSQIGLVQQEPFLFNDTIFNNVAYGLCGTQWQDVSEKEKLELVVAACKEAYADEFVSRLLKGYDTLVGESGIKLSGGQRQRLAIARSIVKRPPILILDEATSAIDVRTERIVQQALDRVAQNRTTIVIAHRLSTIKRANKIIVLRQGKAVEQGSHEQLLEDEGGIYYGLVHAQTLIMGEEEIPEEASIGVDFIAVPSNKMAEAQVVPLSAPHQESSDEQPTLKQKSAFTGLGLLIYEQRTHWVLYSLVALGALGGGVLFPLMAWIFAQLINVFTLTGQALLSQGNHWSLMFFILAIGVGLSYFIIGWAGSLVSIAVATYYRKEYLENMLGKRIPFFDAEGMSAGSLTSQLSNDPQRIESLLGTEMSMGLIAVINLLGCIIISFIFGWKLSLVGNLTAMPVILLAGWYRLKLEKQFANMNSKVFAESSQFGTEAIGAFRTVTSLIMEDMVIDRYAKLLQTHIAAATKKALPSTIVFATSDSVDLLCQALVFWYGGRFLADREYTITQFFVIYMAVIQGSQAAGMWFSFAPNLAEATNASNRIISMRPPKNDESHTTRPFQADKASLGIEFKDVNFTYKSRSLPVFTELNLKIEPGQFAALVGASGAGKSTIVSLLERFYDPDSGAIFCGEQDITSVSAKTYRSNLSLVAQESTLYEGTIRENVVLSVEEADATDEAVEQACKDAQIHDFISSLPDGYATMLGPKGVQLSGGQRQRVALARALIRKPKLLLLDEATSSLDSESEKLVQEAIERAAGVRTVVAVAHRLATIQKADIIFVIGSERVLEQGTHQDLLKKRGVYYQMCKAQALDQ</sequence>
<keyword evidence="5 13" id="KW-0812">Transmembrane</keyword>
<dbReference type="InterPro" id="IPR036640">
    <property type="entry name" value="ABC1_TM_sf"/>
</dbReference>
<dbReference type="InterPro" id="IPR011527">
    <property type="entry name" value="ABC1_TM_dom"/>
</dbReference>
<accession>A0A9P4I409</accession>
<dbReference type="PROSITE" id="PS50929">
    <property type="entry name" value="ABC_TM1F"/>
    <property type="match status" value="2"/>
</dbReference>
<feature type="region of interest" description="Disordered" evidence="12">
    <location>
        <begin position="1"/>
        <end position="30"/>
    </location>
</feature>
<comment type="similarity">
    <text evidence="3">Belongs to the ABC transporter superfamily. ABCB family. Multidrug resistance exporter (TC 3.A.1.201) subfamily.</text>
</comment>
<reference evidence="16" key="1">
    <citation type="journal article" date="2020" name="Stud. Mycol.">
        <title>101 Dothideomycetes genomes: a test case for predicting lifestyles and emergence of pathogens.</title>
        <authorList>
            <person name="Haridas S."/>
            <person name="Albert R."/>
            <person name="Binder M."/>
            <person name="Bloem J."/>
            <person name="Labutti K."/>
            <person name="Salamov A."/>
            <person name="Andreopoulos B."/>
            <person name="Baker S."/>
            <person name="Barry K."/>
            <person name="Bills G."/>
            <person name="Bluhm B."/>
            <person name="Cannon C."/>
            <person name="Castanera R."/>
            <person name="Culley D."/>
            <person name="Daum C."/>
            <person name="Ezra D."/>
            <person name="Gonzalez J."/>
            <person name="Henrissat B."/>
            <person name="Kuo A."/>
            <person name="Liang C."/>
            <person name="Lipzen A."/>
            <person name="Lutzoni F."/>
            <person name="Magnuson J."/>
            <person name="Mondo S."/>
            <person name="Nolan M."/>
            <person name="Ohm R."/>
            <person name="Pangilinan J."/>
            <person name="Park H.-J."/>
            <person name="Ramirez L."/>
            <person name="Alfaro M."/>
            <person name="Sun H."/>
            <person name="Tritt A."/>
            <person name="Yoshinaga Y."/>
            <person name="Zwiers L.-H."/>
            <person name="Turgeon B."/>
            <person name="Goodwin S."/>
            <person name="Spatafora J."/>
            <person name="Crous P."/>
            <person name="Grigoriev I."/>
        </authorList>
    </citation>
    <scope>NUCLEOTIDE SEQUENCE</scope>
    <source>
        <strain evidence="16">CBS 133067</strain>
    </source>
</reference>
<dbReference type="Pfam" id="PF00005">
    <property type="entry name" value="ABC_tran"/>
    <property type="match status" value="2"/>
</dbReference>
<keyword evidence="16" id="KW-0378">Hydrolase</keyword>
<gene>
    <name evidence="16" type="ORF">NA57DRAFT_81274</name>
</gene>
<evidence type="ECO:0000313" key="16">
    <source>
        <dbReference type="EMBL" id="KAF2093344.1"/>
    </source>
</evidence>
<feature type="compositionally biased region" description="Basic and acidic residues" evidence="12">
    <location>
        <begin position="7"/>
        <end position="30"/>
    </location>
</feature>
<dbReference type="InterPro" id="IPR039421">
    <property type="entry name" value="Type_1_exporter"/>
</dbReference>
<dbReference type="SUPFAM" id="SSF52540">
    <property type="entry name" value="P-loop containing nucleoside triphosphate hydrolases"/>
    <property type="match status" value="2"/>
</dbReference>
<feature type="compositionally biased region" description="Basic and acidic residues" evidence="12">
    <location>
        <begin position="441"/>
        <end position="457"/>
    </location>
</feature>
<feature type="transmembrane region" description="Helical" evidence="13">
    <location>
        <begin position="766"/>
        <end position="799"/>
    </location>
</feature>
<dbReference type="GO" id="GO:0005524">
    <property type="term" value="F:ATP binding"/>
    <property type="evidence" value="ECO:0007669"/>
    <property type="project" value="UniProtKB-KW"/>
</dbReference>
<evidence type="ECO:0000256" key="9">
    <source>
        <dbReference type="ARBA" id="ARBA00022989"/>
    </source>
</evidence>
<dbReference type="InterPro" id="IPR003439">
    <property type="entry name" value="ABC_transporter-like_ATP-bd"/>
</dbReference>
<dbReference type="EMBL" id="ML978138">
    <property type="protein sequence ID" value="KAF2093344.1"/>
    <property type="molecule type" value="Genomic_DNA"/>
</dbReference>
<evidence type="ECO:0000256" key="4">
    <source>
        <dbReference type="ARBA" id="ARBA00022448"/>
    </source>
</evidence>
<protein>
    <submittedName>
        <fullName evidence="16">P-loop containing nucleoside triphosphate hydrolase protein</fullName>
    </submittedName>
</protein>
<dbReference type="GO" id="GO:0005743">
    <property type="term" value="C:mitochondrial inner membrane"/>
    <property type="evidence" value="ECO:0007669"/>
    <property type="project" value="TreeGrafter"/>
</dbReference>
<dbReference type="PANTHER" id="PTHR43394:SF11">
    <property type="entry name" value="ATP-BINDING CASSETTE TRANSPORTER"/>
    <property type="match status" value="1"/>
</dbReference>
<keyword evidence="7" id="KW-0547">Nucleotide-binding</keyword>
<keyword evidence="11" id="KW-0325">Glycoprotein</keyword>
<dbReference type="SUPFAM" id="SSF90123">
    <property type="entry name" value="ABC transporter transmembrane region"/>
    <property type="match status" value="2"/>
</dbReference>
<dbReference type="PROSITE" id="PS00211">
    <property type="entry name" value="ABC_TRANSPORTER_1"/>
    <property type="match status" value="2"/>
</dbReference>
<name>A0A9P4I409_9PEZI</name>
<feature type="domain" description="ABC transmembrane type-1" evidence="15">
    <location>
        <begin position="54"/>
        <end position="347"/>
    </location>
</feature>
<evidence type="ECO:0000256" key="8">
    <source>
        <dbReference type="ARBA" id="ARBA00022840"/>
    </source>
</evidence>
<dbReference type="GO" id="GO:0015421">
    <property type="term" value="F:ABC-type oligopeptide transporter activity"/>
    <property type="evidence" value="ECO:0007669"/>
    <property type="project" value="TreeGrafter"/>
</dbReference>
<dbReference type="FunFam" id="1.20.1560.10:FF:000057">
    <property type="entry name" value="ABC multidrug transporter SitT"/>
    <property type="match status" value="1"/>
</dbReference>
<evidence type="ECO:0000313" key="17">
    <source>
        <dbReference type="Proteomes" id="UP000799772"/>
    </source>
</evidence>
<evidence type="ECO:0000259" key="15">
    <source>
        <dbReference type="PROSITE" id="PS50929"/>
    </source>
</evidence>
<feature type="transmembrane region" description="Helical" evidence="13">
    <location>
        <begin position="106"/>
        <end position="127"/>
    </location>
</feature>
<keyword evidence="6" id="KW-0677">Repeat</keyword>
<dbReference type="FunFam" id="3.40.50.300:FF:001530">
    <property type="entry name" value="ABC multidrug transporter (Eurofung)"/>
    <property type="match status" value="1"/>
</dbReference>
<evidence type="ECO:0000256" key="1">
    <source>
        <dbReference type="ARBA" id="ARBA00004141"/>
    </source>
</evidence>
<feature type="region of interest" description="Disordered" evidence="12">
    <location>
        <begin position="435"/>
        <end position="462"/>
    </location>
</feature>
<comment type="caution">
    <text evidence="16">The sequence shown here is derived from an EMBL/GenBank/DDBJ whole genome shotgun (WGS) entry which is preliminary data.</text>
</comment>
<feature type="domain" description="ABC transmembrane type-1" evidence="15">
    <location>
        <begin position="726"/>
        <end position="1012"/>
    </location>
</feature>
<feature type="transmembrane region" description="Helical" evidence="13">
    <location>
        <begin position="311"/>
        <end position="333"/>
    </location>
</feature>
<feature type="transmembrane region" description="Helical" evidence="13">
    <location>
        <begin position="844"/>
        <end position="864"/>
    </location>
</feature>
<keyword evidence="10 13" id="KW-0472">Membrane</keyword>
<evidence type="ECO:0000256" key="12">
    <source>
        <dbReference type="SAM" id="MobiDB-lite"/>
    </source>
</evidence>
<keyword evidence="8" id="KW-0067">ATP-binding</keyword>
<feature type="domain" description="ABC transporter" evidence="14">
    <location>
        <begin position="1046"/>
        <end position="1283"/>
    </location>
</feature>
<evidence type="ECO:0000256" key="7">
    <source>
        <dbReference type="ARBA" id="ARBA00022741"/>
    </source>
</evidence>
<dbReference type="GO" id="GO:0016887">
    <property type="term" value="F:ATP hydrolysis activity"/>
    <property type="evidence" value="ECO:0007669"/>
    <property type="project" value="InterPro"/>
</dbReference>
<dbReference type="PROSITE" id="PS50893">
    <property type="entry name" value="ABC_TRANSPORTER_2"/>
    <property type="match status" value="2"/>
</dbReference>
<evidence type="ECO:0000256" key="2">
    <source>
        <dbReference type="ARBA" id="ARBA00004308"/>
    </source>
</evidence>
<dbReference type="CDD" id="cd18577">
    <property type="entry name" value="ABC_6TM_Pgp_ABCB1_D1_like"/>
    <property type="match status" value="1"/>
</dbReference>
<dbReference type="Pfam" id="PF00664">
    <property type="entry name" value="ABC_membrane"/>
    <property type="match status" value="2"/>
</dbReference>
<dbReference type="Gene3D" id="3.40.50.300">
    <property type="entry name" value="P-loop containing nucleotide triphosphate hydrolases"/>
    <property type="match status" value="2"/>
</dbReference>
<comment type="subcellular location">
    <subcellularLocation>
        <location evidence="2">Endomembrane system</location>
    </subcellularLocation>
    <subcellularLocation>
        <location evidence="1">Membrane</location>
        <topology evidence="1">Multi-pass membrane protein</topology>
    </subcellularLocation>
</comment>
<evidence type="ECO:0000256" key="5">
    <source>
        <dbReference type="ARBA" id="ARBA00022692"/>
    </source>
</evidence>
<feature type="transmembrane region" description="Helical" evidence="13">
    <location>
        <begin position="179"/>
        <end position="196"/>
    </location>
</feature>
<dbReference type="GO" id="GO:0090374">
    <property type="term" value="P:oligopeptide export from mitochondrion"/>
    <property type="evidence" value="ECO:0007669"/>
    <property type="project" value="TreeGrafter"/>
</dbReference>
<evidence type="ECO:0000256" key="10">
    <source>
        <dbReference type="ARBA" id="ARBA00023136"/>
    </source>
</evidence>
<dbReference type="Proteomes" id="UP000799772">
    <property type="component" value="Unassembled WGS sequence"/>
</dbReference>
<keyword evidence="4" id="KW-0813">Transport</keyword>
<evidence type="ECO:0000256" key="11">
    <source>
        <dbReference type="ARBA" id="ARBA00023180"/>
    </source>
</evidence>
<dbReference type="FunFam" id="3.40.50.300:FF:000913">
    <property type="entry name" value="ABC multidrug transporter SitT"/>
    <property type="match status" value="1"/>
</dbReference>
<dbReference type="InterPro" id="IPR027417">
    <property type="entry name" value="P-loop_NTPase"/>
</dbReference>
<dbReference type="InterPro" id="IPR017871">
    <property type="entry name" value="ABC_transporter-like_CS"/>
</dbReference>
<dbReference type="InterPro" id="IPR003593">
    <property type="entry name" value="AAA+_ATPase"/>
</dbReference>
<feature type="transmembrane region" description="Helical" evidence="13">
    <location>
        <begin position="50"/>
        <end position="74"/>
    </location>
</feature>
<evidence type="ECO:0000256" key="13">
    <source>
        <dbReference type="SAM" id="Phobius"/>
    </source>
</evidence>
<feature type="transmembrane region" description="Helical" evidence="13">
    <location>
        <begin position="280"/>
        <end position="305"/>
    </location>
</feature>
<keyword evidence="9 13" id="KW-1133">Transmembrane helix</keyword>
<feature type="transmembrane region" description="Helical" evidence="13">
    <location>
        <begin position="721"/>
        <end position="746"/>
    </location>
</feature>
<organism evidence="16 17">
    <name type="scientific">Rhizodiscina lignyota</name>
    <dbReference type="NCBI Taxonomy" id="1504668"/>
    <lineage>
        <taxon>Eukaryota</taxon>
        <taxon>Fungi</taxon>
        <taxon>Dikarya</taxon>
        <taxon>Ascomycota</taxon>
        <taxon>Pezizomycotina</taxon>
        <taxon>Dothideomycetes</taxon>
        <taxon>Pleosporomycetidae</taxon>
        <taxon>Aulographales</taxon>
        <taxon>Rhizodiscinaceae</taxon>
        <taxon>Rhizodiscina</taxon>
    </lineage>
</organism>
<feature type="domain" description="ABC transporter" evidence="14">
    <location>
        <begin position="380"/>
        <end position="650"/>
    </location>
</feature>
<feature type="transmembrane region" description="Helical" evidence="13">
    <location>
        <begin position="202"/>
        <end position="226"/>
    </location>
</feature>
<evidence type="ECO:0000259" key="14">
    <source>
        <dbReference type="PROSITE" id="PS50893"/>
    </source>
</evidence>
<proteinExistence type="inferred from homology"/>
<keyword evidence="17" id="KW-1185">Reference proteome</keyword>
<dbReference type="PANTHER" id="PTHR43394">
    <property type="entry name" value="ATP-DEPENDENT PERMEASE MDL1, MITOCHONDRIAL"/>
    <property type="match status" value="1"/>
</dbReference>